<dbReference type="EMBL" id="OZ023703">
    <property type="protein sequence ID" value="CAK9871750.1"/>
    <property type="molecule type" value="Genomic_DNA"/>
</dbReference>
<name>A0ABP1B9H9_9BRYO</name>
<evidence type="ECO:0000313" key="2">
    <source>
        <dbReference type="Proteomes" id="UP001497522"/>
    </source>
</evidence>
<keyword evidence="2" id="KW-1185">Reference proteome</keyword>
<reference evidence="1 2" key="1">
    <citation type="submission" date="2024-03" db="EMBL/GenBank/DDBJ databases">
        <authorList>
            <consortium name="ELIXIR-Norway"/>
            <consortium name="Elixir Norway"/>
        </authorList>
    </citation>
    <scope>NUCLEOTIDE SEQUENCE [LARGE SCALE GENOMIC DNA]</scope>
</reference>
<gene>
    <name evidence="1" type="ORF">CSSPJE1EN2_LOCUS14372</name>
</gene>
<accession>A0ABP1B9H9</accession>
<proteinExistence type="predicted"/>
<protein>
    <submittedName>
        <fullName evidence="1">Uncharacterized protein</fullName>
    </submittedName>
</protein>
<organism evidence="1 2">
    <name type="scientific">Sphagnum jensenii</name>
    <dbReference type="NCBI Taxonomy" id="128206"/>
    <lineage>
        <taxon>Eukaryota</taxon>
        <taxon>Viridiplantae</taxon>
        <taxon>Streptophyta</taxon>
        <taxon>Embryophyta</taxon>
        <taxon>Bryophyta</taxon>
        <taxon>Sphagnophytina</taxon>
        <taxon>Sphagnopsida</taxon>
        <taxon>Sphagnales</taxon>
        <taxon>Sphagnaceae</taxon>
        <taxon>Sphagnum</taxon>
    </lineage>
</organism>
<sequence>MGKKSTRSQAYVNRIQTTDIWGKDGTSSSSLAAYEEKCASLPQVISEKDKNFDEMQGKLASAQLELTEQAMVVKQANRDLISAQKQLQTQVEMQRGLERSLGATEA</sequence>
<evidence type="ECO:0000313" key="1">
    <source>
        <dbReference type="EMBL" id="CAK9871750.1"/>
    </source>
</evidence>
<dbReference type="Proteomes" id="UP001497522">
    <property type="component" value="Chromosome 2"/>
</dbReference>